<dbReference type="InterPro" id="IPR000182">
    <property type="entry name" value="GNAT_dom"/>
</dbReference>
<dbReference type="RefSeq" id="WP_271205781.1">
    <property type="nucleotide sequence ID" value="NZ_BSFK01000016.1"/>
</dbReference>
<dbReference type="AlphaFoldDB" id="A0A9W6JHX3"/>
<dbReference type="Proteomes" id="UP001143364">
    <property type="component" value="Unassembled WGS sequence"/>
</dbReference>
<dbReference type="GO" id="GO:0016747">
    <property type="term" value="F:acyltransferase activity, transferring groups other than amino-acyl groups"/>
    <property type="evidence" value="ECO:0007669"/>
    <property type="project" value="InterPro"/>
</dbReference>
<reference evidence="2" key="2">
    <citation type="submission" date="2023-01" db="EMBL/GenBank/DDBJ databases">
        <authorList>
            <person name="Sun Q."/>
            <person name="Evtushenko L."/>
        </authorList>
    </citation>
    <scope>NUCLEOTIDE SEQUENCE</scope>
    <source>
        <strain evidence="2">VKM B-2555</strain>
    </source>
</reference>
<dbReference type="SUPFAM" id="SSF55729">
    <property type="entry name" value="Acyl-CoA N-acyltransferases (Nat)"/>
    <property type="match status" value="2"/>
</dbReference>
<proteinExistence type="predicted"/>
<name>A0A9W6JHX3_9HYPH</name>
<reference evidence="2" key="1">
    <citation type="journal article" date="2014" name="Int. J. Syst. Evol. Microbiol.">
        <title>Complete genome sequence of Corynebacterium casei LMG S-19264T (=DSM 44701T), isolated from a smear-ripened cheese.</title>
        <authorList>
            <consortium name="US DOE Joint Genome Institute (JGI-PGF)"/>
            <person name="Walter F."/>
            <person name="Albersmeier A."/>
            <person name="Kalinowski J."/>
            <person name="Ruckert C."/>
        </authorList>
    </citation>
    <scope>NUCLEOTIDE SEQUENCE</scope>
    <source>
        <strain evidence="2">VKM B-2555</strain>
    </source>
</reference>
<dbReference type="Pfam" id="PF13302">
    <property type="entry name" value="Acetyltransf_3"/>
    <property type="match status" value="2"/>
</dbReference>
<gene>
    <name evidence="2" type="ORF">GCM10008171_32100</name>
</gene>
<sequence length="383" mass="41441">MPPQHDVSPPGFSFAPSLFAEDCQTASPAVRLRRLTAADAPAIAAGLGDFEVARNLGRVPHPYTLADAQDWLDRAEQDRALLCAGVSVDGALAGMVSLSPAGGAVRLGYWLARPWQGRGIGTRAVGAFLDFAFAATRMAATEALHMVDNPASGRLLRRLGFQPCGVTRERSLARRDTVEHVISRLTRADWRARQPAIETARLHLRTPTLADVEETARLPADRPVGLATAQTAAMLGQLDEARVFILRAAREPRPASLRLLMRLKETGELVGTIGWRAAEPGVVDLGFWLGVDHRGRGLMTEAARATIEAAFRWGAADAVRTSCRSTDWATRQVIIRCGFQWEGSGLVRPSAGGPVAADQFRLDRDTFLSFREWAPAAFHLAAG</sequence>
<dbReference type="Gene3D" id="3.40.630.30">
    <property type="match status" value="2"/>
</dbReference>
<organism evidence="2 3">
    <name type="scientific">Methylopila jiangsuensis</name>
    <dbReference type="NCBI Taxonomy" id="586230"/>
    <lineage>
        <taxon>Bacteria</taxon>
        <taxon>Pseudomonadati</taxon>
        <taxon>Pseudomonadota</taxon>
        <taxon>Alphaproteobacteria</taxon>
        <taxon>Hyphomicrobiales</taxon>
        <taxon>Methylopilaceae</taxon>
        <taxon>Methylopila</taxon>
    </lineage>
</organism>
<dbReference type="EMBL" id="BSFK01000016">
    <property type="protein sequence ID" value="GLK77956.1"/>
    <property type="molecule type" value="Genomic_DNA"/>
</dbReference>
<dbReference type="InterPro" id="IPR051531">
    <property type="entry name" value="N-acetyltransferase"/>
</dbReference>
<evidence type="ECO:0000259" key="1">
    <source>
        <dbReference type="PROSITE" id="PS51186"/>
    </source>
</evidence>
<feature type="domain" description="N-acetyltransferase" evidence="1">
    <location>
        <begin position="202"/>
        <end position="365"/>
    </location>
</feature>
<keyword evidence="3" id="KW-1185">Reference proteome</keyword>
<evidence type="ECO:0000313" key="2">
    <source>
        <dbReference type="EMBL" id="GLK77956.1"/>
    </source>
</evidence>
<comment type="caution">
    <text evidence="2">The sequence shown here is derived from an EMBL/GenBank/DDBJ whole genome shotgun (WGS) entry which is preliminary data.</text>
</comment>
<dbReference type="PROSITE" id="PS51186">
    <property type="entry name" value="GNAT"/>
    <property type="match status" value="2"/>
</dbReference>
<dbReference type="PANTHER" id="PTHR43792">
    <property type="entry name" value="GNAT FAMILY, PUTATIVE (AFU_ORTHOLOGUE AFUA_3G00765)-RELATED-RELATED"/>
    <property type="match status" value="1"/>
</dbReference>
<feature type="domain" description="N-acetyltransferase" evidence="1">
    <location>
        <begin position="30"/>
        <end position="188"/>
    </location>
</feature>
<accession>A0A9W6JHX3</accession>
<dbReference type="InterPro" id="IPR016181">
    <property type="entry name" value="Acyl_CoA_acyltransferase"/>
</dbReference>
<evidence type="ECO:0000313" key="3">
    <source>
        <dbReference type="Proteomes" id="UP001143364"/>
    </source>
</evidence>
<protein>
    <recommendedName>
        <fullName evidence="1">N-acetyltransferase domain-containing protein</fullName>
    </recommendedName>
</protein>